<comment type="pathway">
    <text evidence="5">Amine and polyamine degradation; ethanolamine degradation.</text>
</comment>
<dbReference type="GO" id="GO:0009350">
    <property type="term" value="C:ethanolamine ammonia-lyase complex"/>
    <property type="evidence" value="ECO:0007669"/>
    <property type="project" value="UniProtKB-UniRule"/>
</dbReference>
<dbReference type="GO" id="GO:0031471">
    <property type="term" value="C:ethanolamine degradation polyhedral organelle"/>
    <property type="evidence" value="ECO:0007669"/>
    <property type="project" value="UniProtKB-UniRule"/>
</dbReference>
<feature type="binding site" evidence="5">
    <location>
        <position position="205"/>
    </location>
    <ligand>
        <name>adenosylcob(III)alamin</name>
        <dbReference type="ChEBI" id="CHEBI:18408"/>
    </ligand>
</feature>
<organism evidence="6 7">
    <name type="scientific">Halovibrio salipaludis</name>
    <dbReference type="NCBI Taxonomy" id="2032626"/>
    <lineage>
        <taxon>Bacteria</taxon>
        <taxon>Pseudomonadati</taxon>
        <taxon>Pseudomonadota</taxon>
        <taxon>Gammaproteobacteria</taxon>
        <taxon>Oceanospirillales</taxon>
        <taxon>Halomonadaceae</taxon>
        <taxon>Halovibrio</taxon>
    </lineage>
</organism>
<comment type="catalytic activity">
    <reaction evidence="5">
        <text>ethanolamine = acetaldehyde + NH4(+)</text>
        <dbReference type="Rhea" id="RHEA:15313"/>
        <dbReference type="ChEBI" id="CHEBI:15343"/>
        <dbReference type="ChEBI" id="CHEBI:28938"/>
        <dbReference type="ChEBI" id="CHEBI:57603"/>
        <dbReference type="EC" id="4.3.1.7"/>
    </reaction>
</comment>
<gene>
    <name evidence="5" type="primary">eutC</name>
    <name evidence="6" type="ORF">CK501_08780</name>
</gene>
<dbReference type="Gene3D" id="1.10.30.40">
    <property type="entry name" value="Ethanolamine ammonia-lyase light chain (EutC), N-terminal domain"/>
    <property type="match status" value="1"/>
</dbReference>
<dbReference type="EC" id="4.3.1.7" evidence="5"/>
<comment type="similarity">
    <text evidence="5">Belongs to the EutC family.</text>
</comment>
<dbReference type="GO" id="GO:0008851">
    <property type="term" value="F:ethanolamine ammonia-lyase activity"/>
    <property type="evidence" value="ECO:0007669"/>
    <property type="project" value="UniProtKB-UniRule"/>
</dbReference>
<dbReference type="PANTHER" id="PTHR39330">
    <property type="entry name" value="ETHANOLAMINE AMMONIA-LYASE LIGHT CHAIN"/>
    <property type="match status" value="1"/>
</dbReference>
<evidence type="ECO:0000313" key="6">
    <source>
        <dbReference type="EMBL" id="PAU80523.1"/>
    </source>
</evidence>
<dbReference type="InterPro" id="IPR042255">
    <property type="entry name" value="EutC_N"/>
</dbReference>
<dbReference type="PIRSF" id="PIRSF018982">
    <property type="entry name" value="EutC"/>
    <property type="match status" value="1"/>
</dbReference>
<reference evidence="6 7" key="1">
    <citation type="submission" date="2017-08" db="EMBL/GenBank/DDBJ databases">
        <title>Halovibrio sewagensis sp. nov., isolated from wastewater of high salinity.</title>
        <authorList>
            <person name="Dong X."/>
            <person name="Zhang G."/>
        </authorList>
    </citation>
    <scope>NUCLEOTIDE SEQUENCE [LARGE SCALE GENOMIC DNA]</scope>
    <source>
        <strain evidence="6 7">YL5-2</strain>
    </source>
</reference>
<sequence length="257" mass="27281">MNRELPPAYRRLRELTNARIALGTAGSSLGTRELLAFQYDWARARDAVYYELDFGALKARIEELGYPCAEVASAADSREIYLRRPDLGRQLAEGENQRLEGMEGAPWDVSIVVTDGLSGLAVAENAVPLIQAFGRLAAGEGLSLAPIVLARQGRVAIGDPIGAGLGAKLVVVLIGERPGLSAADSLGAYLTYGPRPGITDAERNCLSNIRDGGQAPEVAANTMMYLVKGALRVGLTGVSLKDESQLLEQGEPGIEGY</sequence>
<dbReference type="Gene3D" id="3.40.50.11240">
    <property type="entry name" value="Ethanolamine ammonia-lyase light chain (EutC)"/>
    <property type="match status" value="1"/>
</dbReference>
<dbReference type="GO" id="GO:0046336">
    <property type="term" value="P:ethanolamine catabolic process"/>
    <property type="evidence" value="ECO:0007669"/>
    <property type="project" value="UniProtKB-UniRule"/>
</dbReference>
<dbReference type="GO" id="GO:0031419">
    <property type="term" value="F:cobalamin binding"/>
    <property type="evidence" value="ECO:0007669"/>
    <property type="project" value="UniProtKB-UniRule"/>
</dbReference>
<comment type="caution">
    <text evidence="6">The sequence shown here is derived from an EMBL/GenBank/DDBJ whole genome shotgun (WGS) entry which is preliminary data.</text>
</comment>
<evidence type="ECO:0000313" key="7">
    <source>
        <dbReference type="Proteomes" id="UP000218896"/>
    </source>
</evidence>
<keyword evidence="4 5" id="KW-1283">Bacterial microcompartment</keyword>
<evidence type="ECO:0000256" key="1">
    <source>
        <dbReference type="ARBA" id="ARBA00022628"/>
    </source>
</evidence>
<dbReference type="InterPro" id="IPR009246">
    <property type="entry name" value="EutC"/>
</dbReference>
<comment type="subcellular location">
    <subcellularLocation>
        <location evidence="5">Bacterial microcompartment</location>
    </subcellularLocation>
</comment>
<keyword evidence="3 5" id="KW-0170">Cobalt</keyword>
<feature type="binding site" evidence="5">
    <location>
        <position position="155"/>
    </location>
    <ligand>
        <name>adenosylcob(III)alamin</name>
        <dbReference type="ChEBI" id="CHEBI:18408"/>
    </ligand>
</feature>
<evidence type="ECO:0000256" key="4">
    <source>
        <dbReference type="ARBA" id="ARBA00024446"/>
    </source>
</evidence>
<dbReference type="HAMAP" id="MF_00601">
    <property type="entry name" value="EutC"/>
    <property type="match status" value="1"/>
</dbReference>
<dbReference type="InterPro" id="IPR042251">
    <property type="entry name" value="EutC_C"/>
</dbReference>
<comment type="cofactor">
    <cofactor evidence="5">
        <name>adenosylcob(III)alamin</name>
        <dbReference type="ChEBI" id="CHEBI:18408"/>
    </cofactor>
    <text evidence="5">Binds between the large and small subunits.</text>
</comment>
<dbReference type="AlphaFoldDB" id="A0A2A2F7L2"/>
<feature type="binding site" evidence="5">
    <location>
        <position position="176"/>
    </location>
    <ligand>
        <name>adenosylcob(III)alamin</name>
        <dbReference type="ChEBI" id="CHEBI:18408"/>
    </ligand>
</feature>
<dbReference type="Pfam" id="PF05985">
    <property type="entry name" value="EutC"/>
    <property type="match status" value="1"/>
</dbReference>
<dbReference type="GO" id="GO:0006520">
    <property type="term" value="P:amino acid metabolic process"/>
    <property type="evidence" value="ECO:0007669"/>
    <property type="project" value="InterPro"/>
</dbReference>
<accession>A0A2A2F7L2</accession>
<dbReference type="OrthoDB" id="114248at2"/>
<dbReference type="NCBIfam" id="NF003971">
    <property type="entry name" value="PRK05465.1"/>
    <property type="match status" value="1"/>
</dbReference>
<comment type="function">
    <text evidence="5">Catalyzes the deamination of various vicinal amino-alcohols to oxo compounds. Allows this organism to utilize ethanolamine as the sole source of nitrogen and carbon in the presence of external vitamin B12.</text>
</comment>
<dbReference type="EMBL" id="NSKD01000003">
    <property type="protein sequence ID" value="PAU80523.1"/>
    <property type="molecule type" value="Genomic_DNA"/>
</dbReference>
<comment type="subunit">
    <text evidence="5">The basic unit is a heterodimer which dimerizes to form tetramers. The heterotetramers trimerize; 6 large subunits form a core ring with 6 small subunits projecting outwards.</text>
</comment>
<dbReference type="UniPathway" id="UPA00560"/>
<keyword evidence="2 5" id="KW-0456">Lyase</keyword>
<dbReference type="RefSeq" id="WP_095617360.1">
    <property type="nucleotide sequence ID" value="NZ_NSKD01000003.1"/>
</dbReference>
<evidence type="ECO:0000256" key="2">
    <source>
        <dbReference type="ARBA" id="ARBA00023239"/>
    </source>
</evidence>
<dbReference type="Proteomes" id="UP000218896">
    <property type="component" value="Unassembled WGS sequence"/>
</dbReference>
<evidence type="ECO:0000256" key="5">
    <source>
        <dbReference type="HAMAP-Rule" id="MF_00601"/>
    </source>
</evidence>
<proteinExistence type="inferred from homology"/>
<evidence type="ECO:0000256" key="3">
    <source>
        <dbReference type="ARBA" id="ARBA00023285"/>
    </source>
</evidence>
<dbReference type="PANTHER" id="PTHR39330:SF1">
    <property type="entry name" value="ETHANOLAMINE AMMONIA-LYASE SMALL SUBUNIT"/>
    <property type="match status" value="1"/>
</dbReference>
<keyword evidence="7" id="KW-1185">Reference proteome</keyword>
<name>A0A2A2F7L2_9GAMM</name>
<protein>
    <recommendedName>
        <fullName evidence="5">Ethanolamine ammonia-lyase small subunit</fullName>
        <shortName evidence="5">EAL small subunit</shortName>
        <ecNumber evidence="5">4.3.1.7</ecNumber>
    </recommendedName>
</protein>
<keyword evidence="1 5" id="KW-0846">Cobalamin</keyword>